<name>A0A5M9MFZ2_9EURO</name>
<evidence type="ECO:0000259" key="2">
    <source>
        <dbReference type="SMART" id="SM00672"/>
    </source>
</evidence>
<dbReference type="InterPro" id="IPR051091">
    <property type="entry name" value="O-Glucosyltr/Glycosyltrsf_90"/>
</dbReference>
<dbReference type="Proteomes" id="UP000324241">
    <property type="component" value="Unassembled WGS sequence"/>
</dbReference>
<gene>
    <name evidence="3" type="primary">CAP10</name>
    <name evidence="3" type="ORF">ATNIH1004_008892</name>
</gene>
<comment type="caution">
    <text evidence="3">The sequence shown here is derived from an EMBL/GenBank/DDBJ whole genome shotgun (WGS) entry which is preliminary data.</text>
</comment>
<sequence>MRVQRLLVLLVIAILACFSIVLLRNLDSSNTSLNTSPLPSPHIPSPLSPPQWPLQHSEGHEAYFPENEHPMSALIHDAGQKFNHLRSRQSQKLADAVQEYRRRYNMHPPPNFDKWFQFAQAKGVQLIDEYDTIYHSLLPFWALEPKKIRERAHEALGYDNSMLGVLIRDGKVSLVEGGTEEQKWQREATAGMFKRFVKHLPDMDLVFNAHDEPRVIVPSEDLQRLVSIAKDHAIPKAFHNKSPINAWSGRPAGLNKGDRIDEVRITRFNRFAHQPTWTSSRASCPVDSPARSLDENVPDMVDAYARGELGYIYNSTAFSDICTSPSLRHKFGFFDRANAFDVVRDLFPVFSQSKISSFQDILYPSPWYWAKQVPYVEERDYSWGDKQDKMYWRGSTTGGFSRAGGWRRHHRQLFVGRINALDKAKILRKNENGRWESNEVSRSSYRDLFDVKFTSIGQCDPVDCAAQREYFQLGDPADQQDAWAYKFLVDIDGNAFSGRYHAFLQSKSLVCKISVFREWHDEWIKPWVHYVPLGLAGDEYLETMRYFTLEDEGKLAAPQIAQQSREWAQNALRNDDMEVWLFRLLLEYGRLVDDNRENLGFMA</sequence>
<dbReference type="GeneID" id="54331594"/>
<reference evidence="3 4" key="1">
    <citation type="submission" date="2019-08" db="EMBL/GenBank/DDBJ databases">
        <title>The genome sequence of a newly discovered highly antifungal drug resistant Aspergillus species, Aspergillus tanneri NIH 1004.</title>
        <authorList>
            <person name="Mounaud S."/>
            <person name="Singh I."/>
            <person name="Joardar V."/>
            <person name="Pakala S."/>
            <person name="Pakala S."/>
            <person name="Venepally P."/>
            <person name="Chung J.K."/>
            <person name="Losada L."/>
            <person name="Nierman W.C."/>
        </authorList>
    </citation>
    <scope>NUCLEOTIDE SEQUENCE [LARGE SCALE GENOMIC DNA]</scope>
    <source>
        <strain evidence="3 4">NIH1004</strain>
    </source>
</reference>
<dbReference type="RefSeq" id="XP_033424047.1">
    <property type="nucleotide sequence ID" value="XM_033573495.1"/>
</dbReference>
<dbReference type="OrthoDB" id="541052at2759"/>
<accession>A0A5M9MFZ2</accession>
<dbReference type="VEuPathDB" id="FungiDB:EYZ11_003511"/>
<dbReference type="EMBL" id="QUQM01000006">
    <property type="protein sequence ID" value="KAA8644686.1"/>
    <property type="molecule type" value="Genomic_DNA"/>
</dbReference>
<feature type="region of interest" description="Disordered" evidence="1">
    <location>
        <begin position="33"/>
        <end position="54"/>
    </location>
</feature>
<dbReference type="Pfam" id="PF05686">
    <property type="entry name" value="Glyco_transf_90"/>
    <property type="match status" value="1"/>
</dbReference>
<proteinExistence type="predicted"/>
<dbReference type="PANTHER" id="PTHR12203">
    <property type="entry name" value="KDEL LYS-ASP-GLU-LEU CONTAINING - RELATED"/>
    <property type="match status" value="1"/>
</dbReference>
<dbReference type="InterPro" id="IPR006598">
    <property type="entry name" value="CAP10"/>
</dbReference>
<dbReference type="AlphaFoldDB" id="A0A5M9MFZ2"/>
<feature type="compositionally biased region" description="Pro residues" evidence="1">
    <location>
        <begin position="38"/>
        <end position="52"/>
    </location>
</feature>
<dbReference type="SMART" id="SM00672">
    <property type="entry name" value="CAP10"/>
    <property type="match status" value="1"/>
</dbReference>
<organism evidence="3 4">
    <name type="scientific">Aspergillus tanneri</name>
    <dbReference type="NCBI Taxonomy" id="1220188"/>
    <lineage>
        <taxon>Eukaryota</taxon>
        <taxon>Fungi</taxon>
        <taxon>Dikarya</taxon>
        <taxon>Ascomycota</taxon>
        <taxon>Pezizomycotina</taxon>
        <taxon>Eurotiomycetes</taxon>
        <taxon>Eurotiomycetidae</taxon>
        <taxon>Eurotiales</taxon>
        <taxon>Aspergillaceae</taxon>
        <taxon>Aspergillus</taxon>
        <taxon>Aspergillus subgen. Circumdati</taxon>
    </lineage>
</organism>
<evidence type="ECO:0000256" key="1">
    <source>
        <dbReference type="SAM" id="MobiDB-lite"/>
    </source>
</evidence>
<dbReference type="PROSITE" id="PS51257">
    <property type="entry name" value="PROKAR_LIPOPROTEIN"/>
    <property type="match status" value="1"/>
</dbReference>
<protein>
    <submittedName>
        <fullName evidence="3">Capsule-associated protein CAP1</fullName>
    </submittedName>
</protein>
<dbReference type="PANTHER" id="PTHR12203:SF104">
    <property type="entry name" value="PROTEIN CAP1, PUTATIVE (AFU_ORTHOLOGUE AFUA_1G05595)-RELATED"/>
    <property type="match status" value="1"/>
</dbReference>
<evidence type="ECO:0000313" key="3">
    <source>
        <dbReference type="EMBL" id="KAA8644686.1"/>
    </source>
</evidence>
<feature type="domain" description="Glycosyl transferase CAP10" evidence="2">
    <location>
        <begin position="333"/>
        <end position="595"/>
    </location>
</feature>
<evidence type="ECO:0000313" key="4">
    <source>
        <dbReference type="Proteomes" id="UP000324241"/>
    </source>
</evidence>